<dbReference type="InterPro" id="IPR010998">
    <property type="entry name" value="Integrase_recombinase_N"/>
</dbReference>
<organism evidence="8 9">
    <name type="scientific">Ignavigranum ruoffiae</name>
    <dbReference type="NCBI Taxonomy" id="89093"/>
    <lineage>
        <taxon>Bacteria</taxon>
        <taxon>Bacillati</taxon>
        <taxon>Bacillota</taxon>
        <taxon>Bacilli</taxon>
        <taxon>Lactobacillales</taxon>
        <taxon>Aerococcaceae</taxon>
        <taxon>Ignavigranum</taxon>
    </lineage>
</organism>
<evidence type="ECO:0000256" key="5">
    <source>
        <dbReference type="PROSITE-ProRule" id="PRU01248"/>
    </source>
</evidence>
<evidence type="ECO:0000259" key="7">
    <source>
        <dbReference type="PROSITE" id="PS51900"/>
    </source>
</evidence>
<dbReference type="EMBL" id="FOEN01000026">
    <property type="protein sequence ID" value="SEQ58131.1"/>
    <property type="molecule type" value="Genomic_DNA"/>
</dbReference>
<name>A0A1H9H6Z4_9LACT</name>
<feature type="domain" description="Tyr recombinase" evidence="6">
    <location>
        <begin position="175"/>
        <end position="376"/>
    </location>
</feature>
<dbReference type="OrthoDB" id="9801717at2"/>
<dbReference type="Gene3D" id="1.10.150.130">
    <property type="match status" value="1"/>
</dbReference>
<dbReference type="RefSeq" id="WP_092572762.1">
    <property type="nucleotide sequence ID" value="NZ_FOEN01000026.1"/>
</dbReference>
<keyword evidence="2" id="KW-0229">DNA integration</keyword>
<keyword evidence="9" id="KW-1185">Reference proteome</keyword>
<feature type="domain" description="Core-binding (CB)" evidence="7">
    <location>
        <begin position="69"/>
        <end position="153"/>
    </location>
</feature>
<evidence type="ECO:0000259" key="6">
    <source>
        <dbReference type="PROSITE" id="PS51898"/>
    </source>
</evidence>
<dbReference type="CDD" id="cd00397">
    <property type="entry name" value="DNA_BRE_C"/>
    <property type="match status" value="1"/>
</dbReference>
<evidence type="ECO:0000313" key="9">
    <source>
        <dbReference type="Proteomes" id="UP000198833"/>
    </source>
</evidence>
<dbReference type="GO" id="GO:0015074">
    <property type="term" value="P:DNA integration"/>
    <property type="evidence" value="ECO:0007669"/>
    <property type="project" value="UniProtKB-KW"/>
</dbReference>
<dbReference type="InterPro" id="IPR044068">
    <property type="entry name" value="CB"/>
</dbReference>
<gene>
    <name evidence="8" type="ORF">SAMN04488558_1263</name>
</gene>
<evidence type="ECO:0000256" key="4">
    <source>
        <dbReference type="ARBA" id="ARBA00023172"/>
    </source>
</evidence>
<dbReference type="Pfam" id="PF13102">
    <property type="entry name" value="Phage_int_SAM_5"/>
    <property type="match status" value="1"/>
</dbReference>
<proteinExistence type="inferred from homology"/>
<dbReference type="InterPro" id="IPR050808">
    <property type="entry name" value="Phage_Integrase"/>
</dbReference>
<evidence type="ECO:0000313" key="8">
    <source>
        <dbReference type="EMBL" id="SEQ58131.1"/>
    </source>
</evidence>
<sequence>MKYEKTKHEGIFSYRTKKGLKYRVRIVYDYDKEHSKSGFETIAEAQAYKAMQESKLLMHGSGIFKGNKVTFGQQWEKYKKYKSENGDWNLNTSHNAEHRIKAFLDVFENYHLNDISAKKVQKIINDMYEQHDYSQETVQSYFNLFKQVLTDAVNDGILTTLNINKVTYKKRNWQPTNKKIDLSDLIEFMTLAKKYMRKDIYRCLYLLTFGLRRGEAYAIKQSHIKFMPNGLARLEIVIQRTRNYLDGKIVKSRSSNRIVIVDQVMAGYLREQIEFAKQVKTKKNQTLHKDDFIFIHPESGLPYSEKTLNNAIDKITAMMDNNVNITPHMFRHTFATYASGIGADQLQLKNVLGHASLSMTEHYTGPSEEAAINILNLTKNFRKF</sequence>
<dbReference type="InterPro" id="IPR025269">
    <property type="entry name" value="SAM-like_dom"/>
</dbReference>
<evidence type="ECO:0000256" key="1">
    <source>
        <dbReference type="ARBA" id="ARBA00008857"/>
    </source>
</evidence>
<keyword evidence="3 5" id="KW-0238">DNA-binding</keyword>
<dbReference type="Proteomes" id="UP000198833">
    <property type="component" value="Unassembled WGS sequence"/>
</dbReference>
<comment type="similarity">
    <text evidence="1">Belongs to the 'phage' integrase family.</text>
</comment>
<dbReference type="InterPro" id="IPR011010">
    <property type="entry name" value="DNA_brk_join_enz"/>
</dbReference>
<reference evidence="8 9" key="1">
    <citation type="submission" date="2016-10" db="EMBL/GenBank/DDBJ databases">
        <authorList>
            <person name="de Groot N.N."/>
        </authorList>
    </citation>
    <scope>NUCLEOTIDE SEQUENCE [LARGE SCALE GENOMIC DNA]</scope>
    <source>
        <strain evidence="8 9">DSM 15695</strain>
    </source>
</reference>
<evidence type="ECO:0000256" key="3">
    <source>
        <dbReference type="ARBA" id="ARBA00023125"/>
    </source>
</evidence>
<dbReference type="SUPFAM" id="SSF56349">
    <property type="entry name" value="DNA breaking-rejoining enzymes"/>
    <property type="match status" value="1"/>
</dbReference>
<evidence type="ECO:0000256" key="2">
    <source>
        <dbReference type="ARBA" id="ARBA00022908"/>
    </source>
</evidence>
<dbReference type="GO" id="GO:0003677">
    <property type="term" value="F:DNA binding"/>
    <property type="evidence" value="ECO:0007669"/>
    <property type="project" value="UniProtKB-UniRule"/>
</dbReference>
<dbReference type="InterPro" id="IPR002104">
    <property type="entry name" value="Integrase_catalytic"/>
</dbReference>
<dbReference type="PANTHER" id="PTHR30629:SF2">
    <property type="entry name" value="PROPHAGE INTEGRASE INTS-RELATED"/>
    <property type="match status" value="1"/>
</dbReference>
<dbReference type="InterPro" id="IPR013762">
    <property type="entry name" value="Integrase-like_cat_sf"/>
</dbReference>
<dbReference type="PROSITE" id="PS51898">
    <property type="entry name" value="TYR_RECOMBINASE"/>
    <property type="match status" value="1"/>
</dbReference>
<dbReference type="Gene3D" id="1.10.443.10">
    <property type="entry name" value="Intergrase catalytic core"/>
    <property type="match status" value="1"/>
</dbReference>
<dbReference type="Pfam" id="PF00589">
    <property type="entry name" value="Phage_integrase"/>
    <property type="match status" value="1"/>
</dbReference>
<dbReference type="STRING" id="89093.SAMN04488558_1263"/>
<dbReference type="PROSITE" id="PS51900">
    <property type="entry name" value="CB"/>
    <property type="match status" value="1"/>
</dbReference>
<dbReference type="PANTHER" id="PTHR30629">
    <property type="entry name" value="PROPHAGE INTEGRASE"/>
    <property type="match status" value="1"/>
</dbReference>
<dbReference type="GO" id="GO:0006310">
    <property type="term" value="P:DNA recombination"/>
    <property type="evidence" value="ECO:0007669"/>
    <property type="project" value="UniProtKB-KW"/>
</dbReference>
<protein>
    <submittedName>
        <fullName evidence="8">Phage integrase family protein</fullName>
    </submittedName>
</protein>
<dbReference type="AlphaFoldDB" id="A0A1H9H6Z4"/>
<keyword evidence="4" id="KW-0233">DNA recombination</keyword>
<accession>A0A1H9H6Z4</accession>